<comment type="caution">
    <text evidence="3">The sequence shown here is derived from an EMBL/GenBank/DDBJ whole genome shotgun (WGS) entry which is preliminary data.</text>
</comment>
<gene>
    <name evidence="3" type="ORF">J2739_000949</name>
</gene>
<accession>A0ABU1N9V0</accession>
<evidence type="ECO:0000256" key="2">
    <source>
        <dbReference type="SAM" id="SignalP"/>
    </source>
</evidence>
<keyword evidence="4" id="KW-1185">Reference proteome</keyword>
<reference evidence="3 4" key="1">
    <citation type="submission" date="2023-07" db="EMBL/GenBank/DDBJ databases">
        <title>Sorghum-associated microbial communities from plants grown in Nebraska, USA.</title>
        <authorList>
            <person name="Schachtman D."/>
        </authorList>
    </citation>
    <scope>NUCLEOTIDE SEQUENCE [LARGE SCALE GENOMIC DNA]</scope>
    <source>
        <strain evidence="3 4">DS1781</strain>
    </source>
</reference>
<feature type="chain" id="PRO_5045095649" evidence="2">
    <location>
        <begin position="20"/>
        <end position="214"/>
    </location>
</feature>
<evidence type="ECO:0000256" key="1">
    <source>
        <dbReference type="SAM" id="MobiDB-lite"/>
    </source>
</evidence>
<protein>
    <submittedName>
        <fullName evidence="3">Type IV secretory pathway VirB10-like protein</fullName>
    </submittedName>
</protein>
<feature type="region of interest" description="Disordered" evidence="1">
    <location>
        <begin position="67"/>
        <end position="214"/>
    </location>
</feature>
<organism evidence="3 4">
    <name type="scientific">Variovorax soli</name>
    <dbReference type="NCBI Taxonomy" id="376815"/>
    <lineage>
        <taxon>Bacteria</taxon>
        <taxon>Pseudomonadati</taxon>
        <taxon>Pseudomonadota</taxon>
        <taxon>Betaproteobacteria</taxon>
        <taxon>Burkholderiales</taxon>
        <taxon>Comamonadaceae</taxon>
        <taxon>Variovorax</taxon>
    </lineage>
</organism>
<feature type="compositionally biased region" description="Basic and acidic residues" evidence="1">
    <location>
        <begin position="179"/>
        <end position="199"/>
    </location>
</feature>
<feature type="compositionally biased region" description="Basic and acidic residues" evidence="1">
    <location>
        <begin position="117"/>
        <end position="173"/>
    </location>
</feature>
<proteinExistence type="predicted"/>
<feature type="signal peptide" evidence="2">
    <location>
        <begin position="1"/>
        <end position="19"/>
    </location>
</feature>
<dbReference type="Proteomes" id="UP001184230">
    <property type="component" value="Unassembled WGS sequence"/>
</dbReference>
<dbReference type="EMBL" id="JAVDRF010000002">
    <property type="protein sequence ID" value="MDR6535189.1"/>
    <property type="molecule type" value="Genomic_DNA"/>
</dbReference>
<name>A0ABU1N9V0_9BURK</name>
<dbReference type="RefSeq" id="WP_309899068.1">
    <property type="nucleotide sequence ID" value="NZ_JAVDRF010000002.1"/>
</dbReference>
<evidence type="ECO:0000313" key="3">
    <source>
        <dbReference type="EMBL" id="MDR6535189.1"/>
    </source>
</evidence>
<keyword evidence="2" id="KW-0732">Signal</keyword>
<sequence length="214" mass="24366">MKKLLLSLLIGLGAAPLWAQSTATTGAMDFEAERARLAQERKEVEERFATEQAACYQKFAVEGCLQDSRRRRRTATENIQHQEAAMNDIERKRRGAAALDRLEEKKSSPRPQDTAAEQEKSLKSQQEREQRAADHAGDRARLASEAAEKQRQFEQKQQAHAEEQAKAASRRAEGPTNREAYERKLEQAEKHRLDRERRNAQNTKPRSAPLPTPP</sequence>
<evidence type="ECO:0000313" key="4">
    <source>
        <dbReference type="Proteomes" id="UP001184230"/>
    </source>
</evidence>